<feature type="transmembrane region" description="Helical" evidence="1">
    <location>
        <begin position="35"/>
        <end position="54"/>
    </location>
</feature>
<organism evidence="2 3">
    <name type="scientific">Acanthamoeba castellanii medusavirus J1</name>
    <dbReference type="NCBI Taxonomy" id="3114988"/>
    <lineage>
        <taxon>Viruses</taxon>
        <taxon>Varidnaviria</taxon>
        <taxon>Bamfordvirae</taxon>
        <taxon>Nucleocytoviricota</taxon>
        <taxon>Megaviricetes</taxon>
        <taxon>Mamonoviridae</taxon>
        <taxon>Medusavirus</taxon>
        <taxon>Medusavirus medusae</taxon>
    </lineage>
</organism>
<proteinExistence type="predicted"/>
<protein>
    <submittedName>
        <fullName evidence="2">Uncharacterized protein</fullName>
    </submittedName>
</protein>
<evidence type="ECO:0000313" key="2">
    <source>
        <dbReference type="EMBL" id="BBI30529.1"/>
    </source>
</evidence>
<dbReference type="KEGG" id="vg:80540881"/>
<sequence>MPVATDDNAEKPPSLLLRRLEAVARVTERNRRRKLRTIALVIVCLPAAVAYMYWCEKHPVVYQDPEEEDDS</sequence>
<accession>A0A3T1CXK8</accession>
<keyword evidence="1" id="KW-1133">Transmembrane helix</keyword>
<dbReference type="EMBL" id="AP018495">
    <property type="protein sequence ID" value="BBI30529.1"/>
    <property type="molecule type" value="Genomic_DNA"/>
</dbReference>
<dbReference type="Proteomes" id="UP001161669">
    <property type="component" value="Segment"/>
</dbReference>
<keyword evidence="1" id="KW-0812">Transmembrane</keyword>
<keyword evidence="1" id="KW-0472">Membrane</keyword>
<reference evidence="3" key="1">
    <citation type="journal article" date="2019" name="J. Virol.">
        <title>Medusavirus, a novel large DNA virus discovered from hot spring water.</title>
        <authorList>
            <person name="Yoshikawa G."/>
            <person name="Blanc-Mathieu R."/>
            <person name="Song C."/>
            <person name="Kayama Y."/>
            <person name="Mochizuki T."/>
            <person name="Murata K."/>
            <person name="Ogata H."/>
            <person name="Takemura M."/>
        </authorList>
    </citation>
    <scope>NUCLEOTIDE SEQUENCE [LARGE SCALE GENOMIC DNA]</scope>
</reference>
<keyword evidence="3" id="KW-1185">Reference proteome</keyword>
<evidence type="ECO:0000256" key="1">
    <source>
        <dbReference type="SAM" id="Phobius"/>
    </source>
</evidence>
<evidence type="ECO:0000313" key="3">
    <source>
        <dbReference type="Proteomes" id="UP001161669"/>
    </source>
</evidence>
<name>A0A3T1CXK8_9VIRU</name>